<accession>A0ABP6VEE2</accession>
<feature type="domain" description="Tyr recombinase" evidence="1">
    <location>
        <begin position="161"/>
        <end position="376"/>
    </location>
</feature>
<proteinExistence type="predicted"/>
<sequence length="404" mass="43823">MHGTEADATATRIRLLAAGRPVVPPPDRVTVDYLLQAWLAADHPWKPSTYVGYISNARALSRDPLAQRPAAALSPHEIRQRLAAWQTAGSSDAVLAARFRALRACLTWAYNERLLDTHPLRLMRGPHRASPRQALSGDEVRALLLTAEIRVLEAQANLPRSTTTAAPADPASAAARTAAAVASSAAWRRLRVAEQDLLLVRLAADSGARRGELAALRFGDLTGRVLHIQRAVSAGQLTTPKSGRGRSLALGADTAALWHRLHDDWSRRYADVGGFAREVMRDGRAAVRLGPWLFSADASHQRRLGTEALGHRFEDLRDAAGVPTATLHRLRHTVATFLVSQGKILEAQDRLGHGDASTTLREYSHALPGRHEVVADAINMFLDLAKDSSGDLGARTTSHLDPED</sequence>
<dbReference type="InterPro" id="IPR002104">
    <property type="entry name" value="Integrase_catalytic"/>
</dbReference>
<dbReference type="PANTHER" id="PTHR30349:SF64">
    <property type="entry name" value="PROPHAGE INTEGRASE INTD-RELATED"/>
    <property type="match status" value="1"/>
</dbReference>
<keyword evidence="3" id="KW-1185">Reference proteome</keyword>
<dbReference type="Pfam" id="PF00589">
    <property type="entry name" value="Phage_integrase"/>
    <property type="match status" value="1"/>
</dbReference>
<reference evidence="3" key="1">
    <citation type="journal article" date="2019" name="Int. J. Syst. Evol. Microbiol.">
        <title>The Global Catalogue of Microorganisms (GCM) 10K type strain sequencing project: providing services to taxonomists for standard genome sequencing and annotation.</title>
        <authorList>
            <consortium name="The Broad Institute Genomics Platform"/>
            <consortium name="The Broad Institute Genome Sequencing Center for Infectious Disease"/>
            <person name="Wu L."/>
            <person name="Ma J."/>
        </authorList>
    </citation>
    <scope>NUCLEOTIDE SEQUENCE [LARGE SCALE GENOMIC DNA]</scope>
    <source>
        <strain evidence="3">JCM 17460</strain>
    </source>
</reference>
<evidence type="ECO:0000259" key="1">
    <source>
        <dbReference type="PROSITE" id="PS51898"/>
    </source>
</evidence>
<comment type="caution">
    <text evidence="2">The sequence shown here is derived from an EMBL/GenBank/DDBJ whole genome shotgun (WGS) entry which is preliminary data.</text>
</comment>
<dbReference type="Proteomes" id="UP001500301">
    <property type="component" value="Unassembled WGS sequence"/>
</dbReference>
<organism evidence="2 3">
    <name type="scientific">Nocardioides daeguensis</name>
    <dbReference type="NCBI Taxonomy" id="908359"/>
    <lineage>
        <taxon>Bacteria</taxon>
        <taxon>Bacillati</taxon>
        <taxon>Actinomycetota</taxon>
        <taxon>Actinomycetes</taxon>
        <taxon>Propionibacteriales</taxon>
        <taxon>Nocardioidaceae</taxon>
        <taxon>Nocardioides</taxon>
    </lineage>
</organism>
<protein>
    <recommendedName>
        <fullName evidence="1">Tyr recombinase domain-containing protein</fullName>
    </recommendedName>
</protein>
<evidence type="ECO:0000313" key="2">
    <source>
        <dbReference type="EMBL" id="GAA3533937.1"/>
    </source>
</evidence>
<gene>
    <name evidence="2" type="ORF">GCM10022263_22680</name>
</gene>
<dbReference type="PANTHER" id="PTHR30349">
    <property type="entry name" value="PHAGE INTEGRASE-RELATED"/>
    <property type="match status" value="1"/>
</dbReference>
<name>A0ABP6VEE2_9ACTN</name>
<dbReference type="EMBL" id="BAABBB010000010">
    <property type="protein sequence ID" value="GAA3533937.1"/>
    <property type="molecule type" value="Genomic_DNA"/>
</dbReference>
<evidence type="ECO:0000313" key="3">
    <source>
        <dbReference type="Proteomes" id="UP001500301"/>
    </source>
</evidence>
<dbReference type="InterPro" id="IPR050090">
    <property type="entry name" value="Tyrosine_recombinase_XerCD"/>
</dbReference>
<dbReference type="RefSeq" id="WP_218237006.1">
    <property type="nucleotide sequence ID" value="NZ_BAABBB010000010.1"/>
</dbReference>
<dbReference type="PROSITE" id="PS51898">
    <property type="entry name" value="TYR_RECOMBINASE"/>
    <property type="match status" value="1"/>
</dbReference>